<dbReference type="Proteomes" id="UP001371456">
    <property type="component" value="Unassembled WGS sequence"/>
</dbReference>
<protein>
    <recommendedName>
        <fullName evidence="1">Reverse transcriptase zinc-binding domain-containing protein</fullName>
    </recommendedName>
</protein>
<reference evidence="2 3" key="1">
    <citation type="submission" date="2024-02" db="EMBL/GenBank/DDBJ databases">
        <title>de novo genome assembly of Solanum bulbocastanum strain 11H21.</title>
        <authorList>
            <person name="Hosaka A.J."/>
        </authorList>
    </citation>
    <scope>NUCLEOTIDE SEQUENCE [LARGE SCALE GENOMIC DNA]</scope>
    <source>
        <tissue evidence="2">Young leaves</tissue>
    </source>
</reference>
<keyword evidence="3" id="KW-1185">Reference proteome</keyword>
<proteinExistence type="predicted"/>
<feature type="domain" description="Reverse transcriptase zinc-binding" evidence="1">
    <location>
        <begin position="2"/>
        <end position="76"/>
    </location>
</feature>
<gene>
    <name evidence="2" type="ORF">RDI58_022626</name>
</gene>
<name>A0AAN8T866_SOLBU</name>
<dbReference type="AlphaFoldDB" id="A0AAN8T866"/>
<dbReference type="EMBL" id="JBANQN010000009">
    <property type="protein sequence ID" value="KAK6780442.1"/>
    <property type="molecule type" value="Genomic_DNA"/>
</dbReference>
<accession>A0AAN8T866</accession>
<dbReference type="Pfam" id="PF13966">
    <property type="entry name" value="zf-RVT"/>
    <property type="match status" value="1"/>
</dbReference>
<sequence>MRGTKEKVKWRSLEWTNFRAPKWLFILYRAVKERLATKDRLAKWGIMQVLTCPLCQLTNKDHDHLFFQCAYAAEVWRSILHWQGKTRSAMNWTNEIQWAVQYMKGRSNMSLVYRMSMANTSAIPGYFNKNNSQ</sequence>
<dbReference type="InterPro" id="IPR026960">
    <property type="entry name" value="RVT-Znf"/>
</dbReference>
<evidence type="ECO:0000259" key="1">
    <source>
        <dbReference type="Pfam" id="PF13966"/>
    </source>
</evidence>
<evidence type="ECO:0000313" key="3">
    <source>
        <dbReference type="Proteomes" id="UP001371456"/>
    </source>
</evidence>
<comment type="caution">
    <text evidence="2">The sequence shown here is derived from an EMBL/GenBank/DDBJ whole genome shotgun (WGS) entry which is preliminary data.</text>
</comment>
<organism evidence="2 3">
    <name type="scientific">Solanum bulbocastanum</name>
    <name type="common">Wild potato</name>
    <dbReference type="NCBI Taxonomy" id="147425"/>
    <lineage>
        <taxon>Eukaryota</taxon>
        <taxon>Viridiplantae</taxon>
        <taxon>Streptophyta</taxon>
        <taxon>Embryophyta</taxon>
        <taxon>Tracheophyta</taxon>
        <taxon>Spermatophyta</taxon>
        <taxon>Magnoliopsida</taxon>
        <taxon>eudicotyledons</taxon>
        <taxon>Gunneridae</taxon>
        <taxon>Pentapetalae</taxon>
        <taxon>asterids</taxon>
        <taxon>lamiids</taxon>
        <taxon>Solanales</taxon>
        <taxon>Solanaceae</taxon>
        <taxon>Solanoideae</taxon>
        <taxon>Solaneae</taxon>
        <taxon>Solanum</taxon>
    </lineage>
</organism>
<evidence type="ECO:0000313" key="2">
    <source>
        <dbReference type="EMBL" id="KAK6780442.1"/>
    </source>
</evidence>